<evidence type="ECO:0000313" key="10">
    <source>
        <dbReference type="Proteomes" id="UP000472277"/>
    </source>
</evidence>
<evidence type="ECO:0000313" key="9">
    <source>
        <dbReference type="Ensembl" id="ENSSTUP00000110454.1"/>
    </source>
</evidence>
<keyword evidence="3" id="KW-0698">rRNA processing</keyword>
<dbReference type="Proteomes" id="UP000472277">
    <property type="component" value="Chromosome 38"/>
</dbReference>
<keyword evidence="4" id="KW-0677">Repeat</keyword>
<dbReference type="InterPro" id="IPR013949">
    <property type="entry name" value="Utp6"/>
</dbReference>
<feature type="compositionally biased region" description="Basic and acidic residues" evidence="6">
    <location>
        <begin position="576"/>
        <end position="589"/>
    </location>
</feature>
<evidence type="ECO:0000256" key="5">
    <source>
        <dbReference type="ARBA" id="ARBA00023242"/>
    </source>
</evidence>
<evidence type="ECO:0000259" key="7">
    <source>
        <dbReference type="Pfam" id="PF08640"/>
    </source>
</evidence>
<name>A0A674ERM1_SALTR</name>
<evidence type="ECO:0000259" key="8">
    <source>
        <dbReference type="Pfam" id="PF24892"/>
    </source>
</evidence>
<evidence type="ECO:0000256" key="4">
    <source>
        <dbReference type="ARBA" id="ARBA00022737"/>
    </source>
</evidence>
<dbReference type="GeneTree" id="ENSGT00390000016493"/>
<dbReference type="InterPro" id="IPR055347">
    <property type="entry name" value="UTP6_N"/>
</dbReference>
<evidence type="ECO:0000256" key="1">
    <source>
        <dbReference type="ARBA" id="ARBA00004604"/>
    </source>
</evidence>
<dbReference type="PANTHER" id="PTHR23271">
    <property type="entry name" value="HEPATOCELLULAR CARCINOMA-ASSOCIATED ANTIGEN 66"/>
    <property type="match status" value="1"/>
</dbReference>
<comment type="similarity">
    <text evidence="2">Belongs to the UTP6 family.</text>
</comment>
<gene>
    <name evidence="9" type="primary">LOC115178042</name>
</gene>
<dbReference type="GO" id="GO:0034388">
    <property type="term" value="C:Pwp2p-containing subcomplex of 90S preribosome"/>
    <property type="evidence" value="ECO:0007669"/>
    <property type="project" value="TreeGrafter"/>
</dbReference>
<dbReference type="Pfam" id="PF24892">
    <property type="entry name" value="UTP6_C"/>
    <property type="match status" value="1"/>
</dbReference>
<dbReference type="SMART" id="SM00386">
    <property type="entry name" value="HAT"/>
    <property type="match status" value="6"/>
</dbReference>
<keyword evidence="5" id="KW-0539">Nucleus</keyword>
<accession>A0A674ERM1</accession>
<dbReference type="Ensembl" id="ENSSTUT00000118248.1">
    <property type="protein sequence ID" value="ENSSTUP00000110454.1"/>
    <property type="gene ID" value="ENSSTUG00000048980.1"/>
</dbReference>
<reference evidence="9" key="2">
    <citation type="submission" date="2025-09" db="UniProtKB">
        <authorList>
            <consortium name="Ensembl"/>
        </authorList>
    </citation>
    <scope>IDENTIFICATION</scope>
</reference>
<dbReference type="InterPro" id="IPR056907">
    <property type="entry name" value="UTP6_C"/>
</dbReference>
<proteinExistence type="inferred from homology"/>
<dbReference type="InParanoid" id="A0A674ERM1"/>
<keyword evidence="10" id="KW-1185">Reference proteome</keyword>
<feature type="domain" description="U3 small nucleolar RNA-associated protein 6 homolog C-terminal" evidence="8">
    <location>
        <begin position="305"/>
        <end position="521"/>
    </location>
</feature>
<organism evidence="9 10">
    <name type="scientific">Salmo trutta</name>
    <name type="common">Brown trout</name>
    <dbReference type="NCBI Taxonomy" id="8032"/>
    <lineage>
        <taxon>Eukaryota</taxon>
        <taxon>Metazoa</taxon>
        <taxon>Chordata</taxon>
        <taxon>Craniata</taxon>
        <taxon>Vertebrata</taxon>
        <taxon>Euteleostomi</taxon>
        <taxon>Actinopterygii</taxon>
        <taxon>Neopterygii</taxon>
        <taxon>Teleostei</taxon>
        <taxon>Protacanthopterygii</taxon>
        <taxon>Salmoniformes</taxon>
        <taxon>Salmonidae</taxon>
        <taxon>Salmoninae</taxon>
        <taxon>Salmo</taxon>
    </lineage>
</organism>
<dbReference type="Pfam" id="PF08640">
    <property type="entry name" value="U3_assoc_6"/>
    <property type="match status" value="1"/>
</dbReference>
<dbReference type="Gene3D" id="1.25.40.10">
    <property type="entry name" value="Tetratricopeptide repeat domain"/>
    <property type="match status" value="2"/>
</dbReference>
<protein>
    <submittedName>
        <fullName evidence="9">UTP6 small subunit processome component</fullName>
    </submittedName>
</protein>
<dbReference type="InterPro" id="IPR003107">
    <property type="entry name" value="HAT"/>
</dbReference>
<dbReference type="SUPFAM" id="SSF48452">
    <property type="entry name" value="TPR-like"/>
    <property type="match status" value="2"/>
</dbReference>
<dbReference type="GO" id="GO:0000462">
    <property type="term" value="P:maturation of SSU-rRNA from tricistronic rRNA transcript (SSU-rRNA, 5.8S rRNA, LSU-rRNA)"/>
    <property type="evidence" value="ECO:0007669"/>
    <property type="project" value="InterPro"/>
</dbReference>
<feature type="compositionally biased region" description="Polar residues" evidence="6">
    <location>
        <begin position="557"/>
        <end position="574"/>
    </location>
</feature>
<dbReference type="FunFam" id="1.25.40.10:FF:001123">
    <property type="entry name" value="UTP6 small subunit processome component"/>
    <property type="match status" value="1"/>
</dbReference>
<evidence type="ECO:0000256" key="3">
    <source>
        <dbReference type="ARBA" id="ARBA00022552"/>
    </source>
</evidence>
<comment type="subcellular location">
    <subcellularLocation>
        <location evidence="1">Nucleus</location>
        <location evidence="1">Nucleolus</location>
    </subcellularLocation>
</comment>
<evidence type="ECO:0000256" key="6">
    <source>
        <dbReference type="SAM" id="MobiDB-lite"/>
    </source>
</evidence>
<reference evidence="9" key="1">
    <citation type="submission" date="2025-08" db="UniProtKB">
        <authorList>
            <consortium name="Ensembl"/>
        </authorList>
    </citation>
    <scope>IDENTIFICATION</scope>
</reference>
<dbReference type="InterPro" id="IPR011990">
    <property type="entry name" value="TPR-like_helical_dom_sf"/>
</dbReference>
<dbReference type="PANTHER" id="PTHR23271:SF1">
    <property type="entry name" value="U3 SMALL NUCLEOLAR RNA-ASSOCIATED PROTEIN 6 HOMOLOG"/>
    <property type="match status" value="1"/>
</dbReference>
<dbReference type="GO" id="GO:0030515">
    <property type="term" value="F:snoRNA binding"/>
    <property type="evidence" value="ECO:0007669"/>
    <property type="project" value="InterPro"/>
</dbReference>
<feature type="region of interest" description="Disordered" evidence="6">
    <location>
        <begin position="557"/>
        <end position="594"/>
    </location>
</feature>
<feature type="domain" description="U3 small nucleolar RNA-associated protein 6 N-terminal" evidence="7">
    <location>
        <begin position="9"/>
        <end position="91"/>
    </location>
</feature>
<evidence type="ECO:0000256" key="2">
    <source>
        <dbReference type="ARBA" id="ARBA00010734"/>
    </source>
</evidence>
<sequence>MAEIVQQRIENRIPELEQLERVGLFSKKEVKSLLKRATALEYKLHRLIITKVDFIAYIQYEINVLELIKKRRSRIGYQFKREEIEFSIISRINNIFRRATTKWKDDVQLWLSHIAFCKKWNTQGELSKVFSSMLAIHPEKPALWIMAAKSELEDRNSSESARHLFLRALRFHPESKKVYQEYFRMELLHTEKLRKQQKKLEQAEMDVGGYEFSPEIMTGKLAEVVYRDASGKIQGADFILSLLTIAAIFDFTKDLQDTIIQDLQSKHTDDSLTWDFMAKRELGATVGEELQSAKGRASDMARREERCYQVYEEGLNSLSTEAMWACYVSFCLERFKRKTNVQQLKEKRQERLLAVLQRAHDSSLLKEDFYKNWLQVLLSSGDSEQTAAVAMAATQRYRQSVDVWCLALQTMVRLGSGATGKLFQDALTHVNPKSSLPLWQLQVEWSMTSQSPEATEALFQRGLLSAVPAVSMEIKEKYLDWSFGAGGYKKARKTFTSLHENRPFSKAFFTRMIQMEKDQVSRVTMYGETRTNQNQIKCIYKALLTSTDIAKCCTETQPKTPNSKQCRSRSTVARKNSLERPEFRKKPSEEPGYEGWPDLFWLCRV</sequence>
<dbReference type="GO" id="GO:0032040">
    <property type="term" value="C:small-subunit processome"/>
    <property type="evidence" value="ECO:0007669"/>
    <property type="project" value="TreeGrafter"/>
</dbReference>
<dbReference type="AlphaFoldDB" id="A0A674ERM1"/>